<feature type="compositionally biased region" description="Basic and acidic residues" evidence="1">
    <location>
        <begin position="82"/>
        <end position="93"/>
    </location>
</feature>
<dbReference type="Proteomes" id="UP001151760">
    <property type="component" value="Unassembled WGS sequence"/>
</dbReference>
<comment type="caution">
    <text evidence="2">The sequence shown here is derived from an EMBL/GenBank/DDBJ whole genome shotgun (WGS) entry which is preliminary data.</text>
</comment>
<reference evidence="2" key="2">
    <citation type="submission" date="2022-01" db="EMBL/GenBank/DDBJ databases">
        <authorList>
            <person name="Yamashiro T."/>
            <person name="Shiraishi A."/>
            <person name="Satake H."/>
            <person name="Nakayama K."/>
        </authorList>
    </citation>
    <scope>NUCLEOTIDE SEQUENCE</scope>
</reference>
<gene>
    <name evidence="2" type="ORF">Tco_1123029</name>
</gene>
<name>A0ABQ5J5Y2_9ASTR</name>
<keyword evidence="3" id="KW-1185">Reference proteome</keyword>
<evidence type="ECO:0000313" key="2">
    <source>
        <dbReference type="EMBL" id="GJU06599.1"/>
    </source>
</evidence>
<feature type="region of interest" description="Disordered" evidence="1">
    <location>
        <begin position="58"/>
        <end position="93"/>
    </location>
</feature>
<organism evidence="2 3">
    <name type="scientific">Tanacetum coccineum</name>
    <dbReference type="NCBI Taxonomy" id="301880"/>
    <lineage>
        <taxon>Eukaryota</taxon>
        <taxon>Viridiplantae</taxon>
        <taxon>Streptophyta</taxon>
        <taxon>Embryophyta</taxon>
        <taxon>Tracheophyta</taxon>
        <taxon>Spermatophyta</taxon>
        <taxon>Magnoliopsida</taxon>
        <taxon>eudicotyledons</taxon>
        <taxon>Gunneridae</taxon>
        <taxon>Pentapetalae</taxon>
        <taxon>asterids</taxon>
        <taxon>campanulids</taxon>
        <taxon>Asterales</taxon>
        <taxon>Asteraceae</taxon>
        <taxon>Asteroideae</taxon>
        <taxon>Anthemideae</taxon>
        <taxon>Anthemidinae</taxon>
        <taxon>Tanacetum</taxon>
    </lineage>
</organism>
<dbReference type="EMBL" id="BQNB010021455">
    <property type="protein sequence ID" value="GJU06599.1"/>
    <property type="molecule type" value="Genomic_DNA"/>
</dbReference>
<evidence type="ECO:0000313" key="3">
    <source>
        <dbReference type="Proteomes" id="UP001151760"/>
    </source>
</evidence>
<proteinExistence type="predicted"/>
<accession>A0ABQ5J5Y2</accession>
<evidence type="ECO:0000256" key="1">
    <source>
        <dbReference type="SAM" id="MobiDB-lite"/>
    </source>
</evidence>
<sequence>MFLNMDQLEKQLDNKEFQEIGSMTAFKVLETQFQMFIKSQIYLDDEYVVDTSKALDASLVDTESGGTESKEQDTSSISGNDAHADDADIKPIYDEEPMAEVQLIANHNVFAIGQQHIEQPEFNNEEEVD</sequence>
<reference evidence="2" key="1">
    <citation type="journal article" date="2022" name="Int. J. Mol. Sci.">
        <title>Draft Genome of Tanacetum Coccineum: Genomic Comparison of Closely Related Tanacetum-Family Plants.</title>
        <authorList>
            <person name="Yamashiro T."/>
            <person name="Shiraishi A."/>
            <person name="Nakayama K."/>
            <person name="Satake H."/>
        </authorList>
    </citation>
    <scope>NUCLEOTIDE SEQUENCE</scope>
</reference>
<protein>
    <submittedName>
        <fullName evidence="2">Uncharacterized protein</fullName>
    </submittedName>
</protein>